<evidence type="ECO:0000313" key="4">
    <source>
        <dbReference type="EMBL" id="MDQ0274455.1"/>
    </source>
</evidence>
<evidence type="ECO:0000313" key="5">
    <source>
        <dbReference type="Proteomes" id="UP001236559"/>
    </source>
</evidence>
<dbReference type="SUPFAM" id="SSF159468">
    <property type="entry name" value="AtpF-like"/>
    <property type="match status" value="1"/>
</dbReference>
<keyword evidence="5" id="KW-1185">Reference proteome</keyword>
<dbReference type="Proteomes" id="UP001236559">
    <property type="component" value="Unassembled WGS sequence"/>
</dbReference>
<protein>
    <submittedName>
        <fullName evidence="4">V/A-type H+-transporting ATPase subunit F</fullName>
    </submittedName>
</protein>
<dbReference type="Pfam" id="PF01990">
    <property type="entry name" value="ATP-synt_F"/>
    <property type="match status" value="1"/>
</dbReference>
<name>A0ABU0ATY1_9FIRM</name>
<dbReference type="InterPro" id="IPR036906">
    <property type="entry name" value="ATPase_V1_fsu_sf"/>
</dbReference>
<comment type="caution">
    <text evidence="4">The sequence shown here is derived from an EMBL/GenBank/DDBJ whole genome shotgun (WGS) entry which is preliminary data.</text>
</comment>
<dbReference type="RefSeq" id="WP_307494909.1">
    <property type="nucleotide sequence ID" value="NZ_JAUSTN010000002.1"/>
</dbReference>
<gene>
    <name evidence="4" type="ORF">J2S72_000463</name>
</gene>
<reference evidence="4 5" key="1">
    <citation type="submission" date="2023-07" db="EMBL/GenBank/DDBJ databases">
        <title>Genomic Encyclopedia of Type Strains, Phase IV (KMG-IV): sequencing the most valuable type-strain genomes for metagenomic binning, comparative biology and taxonomic classification.</title>
        <authorList>
            <person name="Goeker M."/>
        </authorList>
    </citation>
    <scope>NUCLEOTIDE SEQUENCE [LARGE SCALE GENOMIC DNA]</scope>
    <source>
        <strain evidence="4 5">DSM 22616</strain>
    </source>
</reference>
<accession>A0ABU0ATY1</accession>
<dbReference type="Gene3D" id="3.40.50.10580">
    <property type="entry name" value="ATPase, V1 complex, subunit F"/>
    <property type="match status" value="1"/>
</dbReference>
<evidence type="ECO:0000256" key="3">
    <source>
        <dbReference type="ARBA" id="ARBA00023065"/>
    </source>
</evidence>
<organism evidence="4 5">
    <name type="scientific">Peptoniphilus koenoeneniae</name>
    <dbReference type="NCBI Taxonomy" id="507751"/>
    <lineage>
        <taxon>Bacteria</taxon>
        <taxon>Bacillati</taxon>
        <taxon>Bacillota</taxon>
        <taxon>Tissierellia</taxon>
        <taxon>Tissierellales</taxon>
        <taxon>Peptoniphilaceae</taxon>
        <taxon>Peptoniphilus</taxon>
    </lineage>
</organism>
<sequence>MISFAISRNRDVLRGLRLSGIDGVFCKDKNDLKTNFLETKEKKNIGLIILTESDFNEIEEEVTKVKIKNTLPLIVTIPGINGLEDKNFILKYIKDSIGLKI</sequence>
<keyword evidence="2" id="KW-0813">Transport</keyword>
<dbReference type="EMBL" id="JAUSTN010000002">
    <property type="protein sequence ID" value="MDQ0274455.1"/>
    <property type="molecule type" value="Genomic_DNA"/>
</dbReference>
<evidence type="ECO:0000256" key="1">
    <source>
        <dbReference type="ARBA" id="ARBA00010148"/>
    </source>
</evidence>
<dbReference type="InterPro" id="IPR008218">
    <property type="entry name" value="ATPase_V1-cplx_f_g_su"/>
</dbReference>
<comment type="similarity">
    <text evidence="1">Belongs to the V-ATPase F subunit family.</text>
</comment>
<proteinExistence type="inferred from homology"/>
<evidence type="ECO:0000256" key="2">
    <source>
        <dbReference type="ARBA" id="ARBA00022448"/>
    </source>
</evidence>
<keyword evidence="3" id="KW-0406">Ion transport</keyword>